<dbReference type="Proteomes" id="UP000000689">
    <property type="component" value="Chromosome 11"/>
</dbReference>
<reference evidence="2 3" key="1">
    <citation type="journal article" date="2011" name="Proc. Natl. Acad. Sci. U.S.A.">
        <title>Evolutionary erosion of yeast sex chromosomes by mating-type switching accidents.</title>
        <authorList>
            <person name="Gordon J.L."/>
            <person name="Armisen D."/>
            <person name="Proux-Wera E."/>
            <person name="Oheigeartaigh S.S."/>
            <person name="Byrne K.P."/>
            <person name="Wolfe K.H."/>
        </authorList>
    </citation>
    <scope>NUCLEOTIDE SEQUENCE [LARGE SCALE GENOMIC DNA]</scope>
    <source>
        <strain evidence="3">ATCC 10597 / BCRC 20456 / CBS 421 / NBRC 0211 / NRRL Y-12639</strain>
    </source>
</reference>
<keyword evidence="1" id="KW-0472">Membrane</keyword>
<dbReference type="InterPro" id="IPR036249">
    <property type="entry name" value="Thioredoxin-like_sf"/>
</dbReference>
<dbReference type="AlphaFoldDB" id="G0WHR5"/>
<dbReference type="STRING" id="1071378.G0WHR5"/>
<evidence type="ECO:0000313" key="2">
    <source>
        <dbReference type="EMBL" id="CCD27326.1"/>
    </source>
</evidence>
<dbReference type="GeneID" id="11497693"/>
<evidence type="ECO:0000313" key="3">
    <source>
        <dbReference type="Proteomes" id="UP000000689"/>
    </source>
</evidence>
<dbReference type="OrthoDB" id="4035655at2759"/>
<protein>
    <submittedName>
        <fullName evidence="2">Uncharacterized protein</fullName>
    </submittedName>
</protein>
<evidence type="ECO:0000256" key="1">
    <source>
        <dbReference type="SAM" id="Phobius"/>
    </source>
</evidence>
<organism evidence="2 3">
    <name type="scientific">Naumovozyma dairenensis (strain ATCC 10597 / BCRC 20456 / CBS 421 / NBRC 0211 / NRRL Y-12639)</name>
    <name type="common">Saccharomyces dairenensis</name>
    <dbReference type="NCBI Taxonomy" id="1071378"/>
    <lineage>
        <taxon>Eukaryota</taxon>
        <taxon>Fungi</taxon>
        <taxon>Dikarya</taxon>
        <taxon>Ascomycota</taxon>
        <taxon>Saccharomycotina</taxon>
        <taxon>Saccharomycetes</taxon>
        <taxon>Saccharomycetales</taxon>
        <taxon>Saccharomycetaceae</taxon>
        <taxon>Naumovozyma</taxon>
    </lineage>
</organism>
<keyword evidence="1" id="KW-0812">Transmembrane</keyword>
<dbReference type="eggNOG" id="KOG1752">
    <property type="taxonomic scope" value="Eukaryota"/>
</dbReference>
<keyword evidence="3" id="KW-1185">Reference proteome</keyword>
<dbReference type="PROSITE" id="PS51354">
    <property type="entry name" value="GLUTAREDOXIN_2"/>
    <property type="match status" value="1"/>
</dbReference>
<name>G0WHR5_NAUDC</name>
<sequence length="271" mass="30502">MGTTKIPKQIKSRRNTRIISITVILLTVMGLLIFEWSSDYTFESSLHSLGFPSLTSSSSSSSGNQEEFIPSSLLSKPVQESMKTDNPVEENDNLLKVWKEISDIKKELSKDEHILKKNDGNDNSKKLKDSQNVHLLSSTSFNAEDNFKQILNTSPAVLFIKSSEWDSQYLKNLLSIEYEISPQLAIVDLEKHSNGNQLLNYIKKNKLLPPSNKASSTPNLPYLFINGVSIINNGLSKDIKQLHSNGHLLNKLKSYSDGHIFFEKKNFPSNS</sequence>
<dbReference type="EMBL" id="HE580277">
    <property type="protein sequence ID" value="CCD27326.1"/>
    <property type="molecule type" value="Genomic_DNA"/>
</dbReference>
<dbReference type="SUPFAM" id="SSF52833">
    <property type="entry name" value="Thioredoxin-like"/>
    <property type="match status" value="1"/>
</dbReference>
<dbReference type="RefSeq" id="XP_003672569.1">
    <property type="nucleotide sequence ID" value="XM_003672521.1"/>
</dbReference>
<dbReference type="KEGG" id="ndi:NDAI_0K01350"/>
<keyword evidence="1" id="KW-1133">Transmembrane helix</keyword>
<accession>G0WHR5</accession>
<dbReference type="OMA" id="EYEISPQ"/>
<dbReference type="HOGENOM" id="CLU_066481_0_0_1"/>
<proteinExistence type="predicted"/>
<gene>
    <name evidence="2" type="primary">NDAI0K01350</name>
    <name evidence="2" type="ordered locus">NDAI_0K01350</name>
</gene>
<dbReference type="Gene3D" id="3.40.30.10">
    <property type="entry name" value="Glutaredoxin"/>
    <property type="match status" value="1"/>
</dbReference>
<feature type="transmembrane region" description="Helical" evidence="1">
    <location>
        <begin position="18"/>
        <end position="36"/>
    </location>
</feature>